<accession>A0A1T5EV01</accession>
<dbReference type="AlphaFoldDB" id="A0A1T5EV01"/>
<protein>
    <submittedName>
        <fullName evidence="3">Heat shock protein HslJ</fullName>
    </submittedName>
</protein>
<keyword evidence="3" id="KW-0346">Stress response</keyword>
<name>A0A1T5EV01_9FLAO</name>
<dbReference type="RefSeq" id="WP_079666840.1">
    <property type="nucleotide sequence ID" value="NZ_FUYZ01000004.1"/>
</dbReference>
<dbReference type="EMBL" id="FUYZ01000004">
    <property type="protein sequence ID" value="SKB87736.1"/>
    <property type="molecule type" value="Genomic_DNA"/>
</dbReference>
<proteinExistence type="predicted"/>
<dbReference type="PROSITE" id="PS51257">
    <property type="entry name" value="PROKAR_LIPOPROTEIN"/>
    <property type="match status" value="1"/>
</dbReference>
<dbReference type="OrthoDB" id="880459at2"/>
<feature type="chain" id="PRO_5012346183" evidence="1">
    <location>
        <begin position="22"/>
        <end position="134"/>
    </location>
</feature>
<evidence type="ECO:0000313" key="4">
    <source>
        <dbReference type="Proteomes" id="UP000191112"/>
    </source>
</evidence>
<dbReference type="Proteomes" id="UP000191112">
    <property type="component" value="Unassembled WGS sequence"/>
</dbReference>
<evidence type="ECO:0000313" key="3">
    <source>
        <dbReference type="EMBL" id="SKB87736.1"/>
    </source>
</evidence>
<dbReference type="InterPro" id="IPR038670">
    <property type="entry name" value="HslJ-like_sf"/>
</dbReference>
<dbReference type="Gene3D" id="2.40.128.270">
    <property type="match status" value="1"/>
</dbReference>
<keyword evidence="1" id="KW-0732">Signal</keyword>
<keyword evidence="4" id="KW-1185">Reference proteome</keyword>
<feature type="signal peptide" evidence="1">
    <location>
        <begin position="1"/>
        <end position="21"/>
    </location>
</feature>
<dbReference type="PANTHER" id="PTHR35535:SF1">
    <property type="entry name" value="HEAT SHOCK PROTEIN HSLJ"/>
    <property type="match status" value="1"/>
</dbReference>
<dbReference type="InterPro" id="IPR053147">
    <property type="entry name" value="Hsp_HslJ-like"/>
</dbReference>
<evidence type="ECO:0000256" key="1">
    <source>
        <dbReference type="SAM" id="SignalP"/>
    </source>
</evidence>
<dbReference type="InterPro" id="IPR005184">
    <property type="entry name" value="DUF306_Meta_HslJ"/>
</dbReference>
<sequence length="134" mass="14377">MKHLFLTISAAVMLASCAASNYSVKKGGNQVALEGSSWVLAEQVSTEQPTLVVEAGKITGNTGCNNYFSNNVAIDAKAGTFAASEVGSTRKACMNMSVETGFLNMLQQANRYVVNGESLELYKDNLLLLKFNKK</sequence>
<dbReference type="PANTHER" id="PTHR35535">
    <property type="entry name" value="HEAT SHOCK PROTEIN HSLJ"/>
    <property type="match status" value="1"/>
</dbReference>
<gene>
    <name evidence="3" type="ORF">SAMN05660477_01594</name>
</gene>
<reference evidence="3 4" key="1">
    <citation type="submission" date="2017-02" db="EMBL/GenBank/DDBJ databases">
        <authorList>
            <person name="Peterson S.W."/>
        </authorList>
    </citation>
    <scope>NUCLEOTIDE SEQUENCE [LARGE SCALE GENOMIC DNA]</scope>
    <source>
        <strain evidence="3 4">DSM 22323</strain>
    </source>
</reference>
<organism evidence="3 4">
    <name type="scientific">Soonwooa buanensis</name>
    <dbReference type="NCBI Taxonomy" id="619805"/>
    <lineage>
        <taxon>Bacteria</taxon>
        <taxon>Pseudomonadati</taxon>
        <taxon>Bacteroidota</taxon>
        <taxon>Flavobacteriia</taxon>
        <taxon>Flavobacteriales</taxon>
        <taxon>Weeksellaceae</taxon>
        <taxon>Chryseobacterium group</taxon>
        <taxon>Soonwooa</taxon>
    </lineage>
</organism>
<dbReference type="Pfam" id="PF03724">
    <property type="entry name" value="META"/>
    <property type="match status" value="1"/>
</dbReference>
<evidence type="ECO:0000259" key="2">
    <source>
        <dbReference type="Pfam" id="PF03724"/>
    </source>
</evidence>
<dbReference type="STRING" id="619805.SAMN05660477_01594"/>
<feature type="domain" description="DUF306" evidence="2">
    <location>
        <begin position="33"/>
        <end position="125"/>
    </location>
</feature>